<dbReference type="InterPro" id="IPR013785">
    <property type="entry name" value="Aldolase_TIM"/>
</dbReference>
<organism evidence="11 12">
    <name type="scientific">Desulfurivibrio alkaliphilus (strain DSM 19089 / UNIQEM U267 / AHT2)</name>
    <dbReference type="NCBI Taxonomy" id="589865"/>
    <lineage>
        <taxon>Bacteria</taxon>
        <taxon>Pseudomonadati</taxon>
        <taxon>Thermodesulfobacteriota</taxon>
        <taxon>Desulfobulbia</taxon>
        <taxon>Desulfobulbales</taxon>
        <taxon>Desulfobulbaceae</taxon>
        <taxon>Desulfurivibrio</taxon>
    </lineage>
</organism>
<dbReference type="NCBIfam" id="TIGR00238">
    <property type="entry name" value="KamA family radical SAM protein"/>
    <property type="match status" value="1"/>
</dbReference>
<comment type="cofactor">
    <cofactor evidence="1">
        <name>pyridoxal 5'-phosphate</name>
        <dbReference type="ChEBI" id="CHEBI:597326"/>
    </cofactor>
</comment>
<keyword evidence="9" id="KW-0411">Iron-sulfur</keyword>
<keyword evidence="4" id="KW-0004">4Fe-4S</keyword>
<dbReference type="EC" id="5.4.3.2" evidence="11"/>
<evidence type="ECO:0000256" key="6">
    <source>
        <dbReference type="ARBA" id="ARBA00022723"/>
    </source>
</evidence>
<reference evidence="12" key="1">
    <citation type="submission" date="2010-02" db="EMBL/GenBank/DDBJ databases">
        <title>Complete sequence of Desulfurivibrio alkaliphilus AHT2.</title>
        <authorList>
            <consortium name="US DOE Joint Genome Institute"/>
            <person name="Pitluck S."/>
            <person name="Chertkov O."/>
            <person name="Detter J.C."/>
            <person name="Han C."/>
            <person name="Tapia R."/>
            <person name="Larimer F."/>
            <person name="Land M."/>
            <person name="Hauser L."/>
            <person name="Kyrpides N."/>
            <person name="Mikhailova N."/>
            <person name="Sorokin D.Y."/>
            <person name="Muyzer G."/>
            <person name="Woyke T."/>
        </authorList>
    </citation>
    <scope>NUCLEOTIDE SEQUENCE [LARGE SCALE GENOMIC DNA]</scope>
    <source>
        <strain evidence="12">DSM 19089 / UNIQEM U267 / AHT2</strain>
    </source>
</reference>
<keyword evidence="8" id="KW-0408">Iron</keyword>
<evidence type="ECO:0000256" key="8">
    <source>
        <dbReference type="ARBA" id="ARBA00023004"/>
    </source>
</evidence>
<dbReference type="GO" id="GO:0050066">
    <property type="term" value="F:L-lysine 2,3-aminomutase activity"/>
    <property type="evidence" value="ECO:0007669"/>
    <property type="project" value="UniProtKB-EC"/>
</dbReference>
<dbReference type="PROSITE" id="PS51918">
    <property type="entry name" value="RADICAL_SAM"/>
    <property type="match status" value="1"/>
</dbReference>
<dbReference type="Gene3D" id="3.20.20.70">
    <property type="entry name" value="Aldolase class I"/>
    <property type="match status" value="1"/>
</dbReference>
<name>D6Z6C9_DESAT</name>
<dbReference type="AlphaFoldDB" id="D6Z6C9"/>
<dbReference type="EMBL" id="CP001940">
    <property type="protein sequence ID" value="ADH86894.1"/>
    <property type="molecule type" value="Genomic_DNA"/>
</dbReference>
<dbReference type="Proteomes" id="UP000001508">
    <property type="component" value="Chromosome"/>
</dbReference>
<evidence type="ECO:0000256" key="4">
    <source>
        <dbReference type="ARBA" id="ARBA00022485"/>
    </source>
</evidence>
<feature type="domain" description="Radical SAM core" evidence="10">
    <location>
        <begin position="292"/>
        <end position="559"/>
    </location>
</feature>
<gene>
    <name evidence="11" type="ordered locus">DaAHT2_2229</name>
</gene>
<evidence type="ECO:0000313" key="12">
    <source>
        <dbReference type="Proteomes" id="UP000001508"/>
    </source>
</evidence>
<protein>
    <submittedName>
        <fullName evidence="11">Lysine 2,3-aminomutase YodO family protein</fullName>
        <ecNumber evidence="11">5.4.3.2</ecNumber>
    </submittedName>
</protein>
<dbReference type="RefSeq" id="WP_013164408.1">
    <property type="nucleotide sequence ID" value="NC_014216.1"/>
</dbReference>
<dbReference type="Gene3D" id="6.10.140.1170">
    <property type="match status" value="1"/>
</dbReference>
<dbReference type="SFLD" id="SFLDS00029">
    <property type="entry name" value="Radical_SAM"/>
    <property type="match status" value="1"/>
</dbReference>
<dbReference type="InterPro" id="IPR003739">
    <property type="entry name" value="Lys_aminomutase/Glu_NH3_mut"/>
</dbReference>
<dbReference type="SFLD" id="SFLDG01070">
    <property type="entry name" value="PLP-dependent"/>
    <property type="match status" value="1"/>
</dbReference>
<keyword evidence="7" id="KW-0663">Pyridoxal phosphate</keyword>
<dbReference type="InParanoid" id="D6Z6C9"/>
<dbReference type="Pfam" id="PF04055">
    <property type="entry name" value="Radical_SAM"/>
    <property type="match status" value="1"/>
</dbReference>
<comment type="cofactor">
    <cofactor evidence="2">
        <name>[4Fe-4S] cluster</name>
        <dbReference type="ChEBI" id="CHEBI:49883"/>
    </cofactor>
</comment>
<dbReference type="CDD" id="cd01335">
    <property type="entry name" value="Radical_SAM"/>
    <property type="match status" value="1"/>
</dbReference>
<evidence type="ECO:0000256" key="5">
    <source>
        <dbReference type="ARBA" id="ARBA00022691"/>
    </source>
</evidence>
<evidence type="ECO:0000256" key="9">
    <source>
        <dbReference type="ARBA" id="ARBA00023014"/>
    </source>
</evidence>
<keyword evidence="6" id="KW-0479">Metal-binding</keyword>
<evidence type="ECO:0000256" key="2">
    <source>
        <dbReference type="ARBA" id="ARBA00001966"/>
    </source>
</evidence>
<dbReference type="PANTHER" id="PTHR30538:SF0">
    <property type="entry name" value="L-LYSINE 2,3-AMINOMUTASE AQ_1632-RELATED"/>
    <property type="match status" value="1"/>
</dbReference>
<dbReference type="InterPro" id="IPR007197">
    <property type="entry name" value="rSAM"/>
</dbReference>
<evidence type="ECO:0000256" key="7">
    <source>
        <dbReference type="ARBA" id="ARBA00022898"/>
    </source>
</evidence>
<dbReference type="PANTHER" id="PTHR30538">
    <property type="entry name" value="LYSINE 2,3-AMINOMUTASE-RELATED"/>
    <property type="match status" value="1"/>
</dbReference>
<dbReference type="GO" id="GO:0046872">
    <property type="term" value="F:metal ion binding"/>
    <property type="evidence" value="ECO:0007669"/>
    <property type="project" value="UniProtKB-KW"/>
</dbReference>
<accession>D6Z6C9</accession>
<proteinExistence type="inferred from homology"/>
<dbReference type="KEGG" id="dak:DaAHT2_2229"/>
<dbReference type="GO" id="GO:0051539">
    <property type="term" value="F:4 iron, 4 sulfur cluster binding"/>
    <property type="evidence" value="ECO:0007669"/>
    <property type="project" value="UniProtKB-KW"/>
</dbReference>
<keyword evidence="12" id="KW-1185">Reference proteome</keyword>
<dbReference type="HOGENOM" id="CLU_440512_0_0_7"/>
<dbReference type="STRING" id="589865.DaAHT2_2229"/>
<dbReference type="OrthoDB" id="9768064at2"/>
<evidence type="ECO:0000256" key="3">
    <source>
        <dbReference type="ARBA" id="ARBA00008703"/>
    </source>
</evidence>
<dbReference type="eggNOG" id="COG1509">
    <property type="taxonomic scope" value="Bacteria"/>
</dbReference>
<evidence type="ECO:0000313" key="11">
    <source>
        <dbReference type="EMBL" id="ADH86894.1"/>
    </source>
</evidence>
<keyword evidence="11" id="KW-0413">Isomerase</keyword>
<evidence type="ECO:0000259" key="10">
    <source>
        <dbReference type="PROSITE" id="PS51918"/>
    </source>
</evidence>
<keyword evidence="5" id="KW-0949">S-adenosyl-L-methionine</keyword>
<evidence type="ECO:0000256" key="1">
    <source>
        <dbReference type="ARBA" id="ARBA00001933"/>
    </source>
</evidence>
<sequence>MEPSIFTAKYLLKTNPYFFAVVREAQDLEGARGRLLQLADRLEARSGGGEIEQDAGIQTRIRDCVAVLRSMLKPDSEAAAGFSVAEALWDIARHQPRPELTPAFYAEFFYLCKGLEGQGPRRALDSIHLTPVKASGRPAARIRSRQLDDLWSEVDRYMESYPLGLAEQAVARRQARRERIIKELGADLDAWHDWRWQIRHIVRELETLEKLVKLSDSEREAVALARKHKLPFGITPYYLSLMDDELGGRDASIRAQVLPPMNYVQGVLAVKDPSCLDFMGEEDTSPFDLITRRYPAICILKPYNTCPQICVYCQRNWEIDEVMAPGAFAGMEKIKEAIDWIHDHPAIHEVLITGGDPLAMGNETLAEIIERVAAIPTVERIRLGTRTLVTMPMRFTEGLAGLIARHHRPGRREVAVMTHVQHPYEITPEMVEAVNRLRQLGIPVYNQLVYTFFISRRFEAACLRRQLRLSGIDPYYTFNTKGKDETIGYRVPIARLIQEQEEEARLLPGLGRTDEAVFNVPRQGKSYLRAREYRNLLAIKPNGARVYEFLSWEKKVSQHTSSYINEDVPILDYLKRLKNIGESISDYESIWYYY</sequence>
<dbReference type="InterPro" id="IPR058240">
    <property type="entry name" value="rSAM_sf"/>
</dbReference>
<comment type="similarity">
    <text evidence="3">Belongs to the radical SAM superfamily. KamA family.</text>
</comment>
<dbReference type="SUPFAM" id="SSF102114">
    <property type="entry name" value="Radical SAM enzymes"/>
    <property type="match status" value="1"/>
</dbReference>